<feature type="compositionally biased region" description="Basic and acidic residues" evidence="1">
    <location>
        <begin position="64"/>
        <end position="74"/>
    </location>
</feature>
<evidence type="ECO:0000313" key="2">
    <source>
        <dbReference type="EMBL" id="MDQ1031505.1"/>
    </source>
</evidence>
<feature type="region of interest" description="Disordered" evidence="1">
    <location>
        <begin position="55"/>
        <end position="74"/>
    </location>
</feature>
<name>A0ABU0T6S3_9ACTN</name>
<dbReference type="EMBL" id="JAUSZI010000002">
    <property type="protein sequence ID" value="MDQ1031505.1"/>
    <property type="molecule type" value="Genomic_DNA"/>
</dbReference>
<dbReference type="RefSeq" id="WP_307527706.1">
    <property type="nucleotide sequence ID" value="NZ_JAUSZI010000002.1"/>
</dbReference>
<protein>
    <submittedName>
        <fullName evidence="2">Uncharacterized protein</fullName>
    </submittedName>
</protein>
<accession>A0ABU0T6S3</accession>
<dbReference type="Proteomes" id="UP001230328">
    <property type="component" value="Unassembled WGS sequence"/>
</dbReference>
<keyword evidence="3" id="KW-1185">Reference proteome</keyword>
<sequence length="74" mass="8323">MPRRPRQNLDDGPSYTWQTTGQSPEAKHFFPVLEKEMGTAFLQYGGVCEHLASPPGYLPPPTDCRPRPVLERGI</sequence>
<comment type="caution">
    <text evidence="2">The sequence shown here is derived from an EMBL/GenBank/DDBJ whole genome shotgun (WGS) entry which is preliminary data.</text>
</comment>
<evidence type="ECO:0000313" key="3">
    <source>
        <dbReference type="Proteomes" id="UP001230328"/>
    </source>
</evidence>
<gene>
    <name evidence="2" type="ORF">QF035_009087</name>
</gene>
<organism evidence="2 3">
    <name type="scientific">Streptomyces umbrinus</name>
    <dbReference type="NCBI Taxonomy" id="67370"/>
    <lineage>
        <taxon>Bacteria</taxon>
        <taxon>Bacillati</taxon>
        <taxon>Actinomycetota</taxon>
        <taxon>Actinomycetes</taxon>
        <taxon>Kitasatosporales</taxon>
        <taxon>Streptomycetaceae</taxon>
        <taxon>Streptomyces</taxon>
        <taxon>Streptomyces phaeochromogenes group</taxon>
    </lineage>
</organism>
<evidence type="ECO:0000256" key="1">
    <source>
        <dbReference type="SAM" id="MobiDB-lite"/>
    </source>
</evidence>
<feature type="region of interest" description="Disordered" evidence="1">
    <location>
        <begin position="1"/>
        <end position="22"/>
    </location>
</feature>
<reference evidence="2 3" key="1">
    <citation type="submission" date="2023-07" db="EMBL/GenBank/DDBJ databases">
        <title>Comparative genomics of wheat-associated soil bacteria to identify genetic determinants of phenazine resistance.</title>
        <authorList>
            <person name="Mouncey N."/>
        </authorList>
    </citation>
    <scope>NUCLEOTIDE SEQUENCE [LARGE SCALE GENOMIC DNA]</scope>
    <source>
        <strain evidence="2 3">V2I4</strain>
    </source>
</reference>
<proteinExistence type="predicted"/>